<keyword evidence="3" id="KW-1185">Reference proteome</keyword>
<accession>L0DL47</accession>
<dbReference type="KEGG" id="saci:Sinac_5841"/>
<dbReference type="HOGENOM" id="CLU_2234785_0_0_0"/>
<protein>
    <submittedName>
        <fullName evidence="2">Uncharacterized protein</fullName>
    </submittedName>
</protein>
<evidence type="ECO:0000313" key="3">
    <source>
        <dbReference type="Proteomes" id="UP000010798"/>
    </source>
</evidence>
<sequence>MTIEVACSCGRVLKALDSAVGKKMQVIQPDDRDIQSGAQFCLALIGVLIQVQQATSEDRPFSTALGTIVLISLAWMLGIIQVSCPILLAVDAAKNLRAMRYEVKL</sequence>
<reference evidence="2 3" key="1">
    <citation type="submission" date="2012-02" db="EMBL/GenBank/DDBJ databases">
        <title>Complete sequence of chromosome of Singulisphaera acidiphila DSM 18658.</title>
        <authorList>
            <consortium name="US DOE Joint Genome Institute (JGI-PGF)"/>
            <person name="Lucas S."/>
            <person name="Copeland A."/>
            <person name="Lapidus A."/>
            <person name="Glavina del Rio T."/>
            <person name="Dalin E."/>
            <person name="Tice H."/>
            <person name="Bruce D."/>
            <person name="Goodwin L."/>
            <person name="Pitluck S."/>
            <person name="Peters L."/>
            <person name="Ovchinnikova G."/>
            <person name="Chertkov O."/>
            <person name="Kyrpides N."/>
            <person name="Mavromatis K."/>
            <person name="Ivanova N."/>
            <person name="Brettin T."/>
            <person name="Detter J.C."/>
            <person name="Han C."/>
            <person name="Larimer F."/>
            <person name="Land M."/>
            <person name="Hauser L."/>
            <person name="Markowitz V."/>
            <person name="Cheng J.-F."/>
            <person name="Hugenholtz P."/>
            <person name="Woyke T."/>
            <person name="Wu D."/>
            <person name="Tindall B."/>
            <person name="Pomrenke H."/>
            <person name="Brambilla E."/>
            <person name="Klenk H.-P."/>
            <person name="Eisen J.A."/>
        </authorList>
    </citation>
    <scope>NUCLEOTIDE SEQUENCE [LARGE SCALE GENOMIC DNA]</scope>
    <source>
        <strain evidence="3">ATCC BAA-1392 / DSM 18658 / VKM B-2454 / MOB10</strain>
    </source>
</reference>
<dbReference type="RefSeq" id="WP_015249058.1">
    <property type="nucleotide sequence ID" value="NC_019892.1"/>
</dbReference>
<gene>
    <name evidence="2" type="ordered locus">Sinac_5841</name>
</gene>
<organism evidence="2 3">
    <name type="scientific">Singulisphaera acidiphila (strain ATCC BAA-1392 / DSM 18658 / VKM B-2454 / MOB10)</name>
    <dbReference type="NCBI Taxonomy" id="886293"/>
    <lineage>
        <taxon>Bacteria</taxon>
        <taxon>Pseudomonadati</taxon>
        <taxon>Planctomycetota</taxon>
        <taxon>Planctomycetia</taxon>
        <taxon>Isosphaerales</taxon>
        <taxon>Isosphaeraceae</taxon>
        <taxon>Singulisphaera</taxon>
    </lineage>
</organism>
<keyword evidence="1" id="KW-0472">Membrane</keyword>
<dbReference type="AlphaFoldDB" id="L0DL47"/>
<dbReference type="Proteomes" id="UP000010798">
    <property type="component" value="Chromosome"/>
</dbReference>
<feature type="transmembrane region" description="Helical" evidence="1">
    <location>
        <begin position="64"/>
        <end position="90"/>
    </location>
</feature>
<keyword evidence="1" id="KW-1133">Transmembrane helix</keyword>
<evidence type="ECO:0000256" key="1">
    <source>
        <dbReference type="SAM" id="Phobius"/>
    </source>
</evidence>
<dbReference type="EMBL" id="CP003364">
    <property type="protein sequence ID" value="AGA29962.1"/>
    <property type="molecule type" value="Genomic_DNA"/>
</dbReference>
<name>L0DL47_SINAD</name>
<proteinExistence type="predicted"/>
<keyword evidence="1" id="KW-0812">Transmembrane</keyword>
<evidence type="ECO:0000313" key="2">
    <source>
        <dbReference type="EMBL" id="AGA29962.1"/>
    </source>
</evidence>